<evidence type="ECO:0000313" key="2">
    <source>
        <dbReference type="EMBL" id="MTH60658.1"/>
    </source>
</evidence>
<protein>
    <submittedName>
        <fullName evidence="2">Uncharacterized protein</fullName>
    </submittedName>
</protein>
<accession>A0A844HNN3</accession>
<proteinExistence type="predicted"/>
<comment type="caution">
    <text evidence="2">The sequence shown here is derived from an EMBL/GenBank/DDBJ whole genome shotgun (WGS) entry which is preliminary data.</text>
</comment>
<keyword evidence="1" id="KW-0732">Signal</keyword>
<reference evidence="2 3" key="1">
    <citation type="submission" date="2019-11" db="EMBL/GenBank/DDBJ databases">
        <authorList>
            <person name="Dong K."/>
        </authorList>
    </citation>
    <scope>NUCLEOTIDE SEQUENCE [LARGE SCALE GENOMIC DNA]</scope>
    <source>
        <strain evidence="2 3">NBRC 112902</strain>
    </source>
</reference>
<dbReference type="OrthoDB" id="9849180at2"/>
<name>A0A844HNN3_9RHOB</name>
<evidence type="ECO:0000313" key="3">
    <source>
        <dbReference type="Proteomes" id="UP000449846"/>
    </source>
</evidence>
<dbReference type="AlphaFoldDB" id="A0A844HNN3"/>
<evidence type="ECO:0000256" key="1">
    <source>
        <dbReference type="SAM" id="SignalP"/>
    </source>
</evidence>
<feature type="signal peptide" evidence="1">
    <location>
        <begin position="1"/>
        <end position="18"/>
    </location>
</feature>
<gene>
    <name evidence="2" type="ORF">GL300_15695</name>
</gene>
<dbReference type="EMBL" id="WMIG01000009">
    <property type="protein sequence ID" value="MTH60658.1"/>
    <property type="molecule type" value="Genomic_DNA"/>
</dbReference>
<feature type="chain" id="PRO_5032358956" evidence="1">
    <location>
        <begin position="19"/>
        <end position="118"/>
    </location>
</feature>
<dbReference type="Proteomes" id="UP000449846">
    <property type="component" value="Unassembled WGS sequence"/>
</dbReference>
<dbReference type="RefSeq" id="WP_155040596.1">
    <property type="nucleotide sequence ID" value="NZ_WMIG01000009.1"/>
</dbReference>
<keyword evidence="3" id="KW-1185">Reference proteome</keyword>
<sequence length="118" mass="11929">MKLSIKPLAALAAISATAGLTGVALDEFHGHAKVILMHGPSGGAGQTVAAKLQHRNGTDAWEDIEDAVFATITSAAGGSQMIEVDADGFKDEVRVHCTVSAGASATLAVAVVGQKQYG</sequence>
<organism evidence="2 3">
    <name type="scientific">Paracoccus litorisediminis</name>
    <dbReference type="NCBI Taxonomy" id="2006130"/>
    <lineage>
        <taxon>Bacteria</taxon>
        <taxon>Pseudomonadati</taxon>
        <taxon>Pseudomonadota</taxon>
        <taxon>Alphaproteobacteria</taxon>
        <taxon>Rhodobacterales</taxon>
        <taxon>Paracoccaceae</taxon>
        <taxon>Paracoccus</taxon>
    </lineage>
</organism>